<dbReference type="PANTHER" id="PTHR11006:SF4">
    <property type="entry name" value="PROTEIN ARGININE N-METHYLTRANSFERASE 7"/>
    <property type="match status" value="1"/>
</dbReference>
<evidence type="ECO:0000313" key="4">
    <source>
        <dbReference type="Proteomes" id="UP000237105"/>
    </source>
</evidence>
<dbReference type="OrthoDB" id="412876at2759"/>
<sequence>MSSGSTHRVFQLRLDPLTGNSEWVVIDEEDDHQCQGTEIFIKPQQPLLATTSYLDMLNDSPRNRAFRQAIDKAITTPSHVLDIGAGTGLLSMMAARAMGCGASRQGMVTACESYLPMLKLMRKVLRLNGMEKYINLINKRSDELQVGVDIPSRADVLFYSKESLSPKSPRTPVFFPLDWSAVAAPLVSEILDSELLGEGLIPSLQHAHDMLLVENPVTVPYRATTYGQLVESTFLWRLHDLHNNEAKASDGFHLVPTGFENILGVKSQQYAFHCDAIEKEIKLVIKSFAFNDVL</sequence>
<dbReference type="EMBL" id="JXTB01000434">
    <property type="protein sequence ID" value="PON40646.1"/>
    <property type="molecule type" value="Genomic_DNA"/>
</dbReference>
<dbReference type="GO" id="GO:0042054">
    <property type="term" value="F:histone methyltransferase activity"/>
    <property type="evidence" value="ECO:0007669"/>
    <property type="project" value="TreeGrafter"/>
</dbReference>
<dbReference type="AlphaFoldDB" id="A0A2P5AVS9"/>
<evidence type="ECO:0000256" key="2">
    <source>
        <dbReference type="PROSITE-ProRule" id="PRU01015"/>
    </source>
</evidence>
<keyword evidence="2 3" id="KW-0808">Transferase</keyword>
<dbReference type="Proteomes" id="UP000237105">
    <property type="component" value="Unassembled WGS sequence"/>
</dbReference>
<proteinExistence type="predicted"/>
<name>A0A2P5AVS9_PARAD</name>
<dbReference type="PANTHER" id="PTHR11006">
    <property type="entry name" value="PROTEIN ARGININE N-METHYLTRANSFERASE"/>
    <property type="match status" value="1"/>
</dbReference>
<protein>
    <submittedName>
        <fullName evidence="3">Protein arginine N-methyltransferase</fullName>
    </submittedName>
</protein>
<dbReference type="Gene3D" id="2.70.160.11">
    <property type="entry name" value="Hnrnp arginine n-methyltransferase1"/>
    <property type="match status" value="1"/>
</dbReference>
<dbReference type="STRING" id="3476.A0A2P5AVS9"/>
<dbReference type="PROSITE" id="PS51678">
    <property type="entry name" value="SAM_MT_PRMT"/>
    <property type="match status" value="1"/>
</dbReference>
<dbReference type="GO" id="GO:0032259">
    <property type="term" value="P:methylation"/>
    <property type="evidence" value="ECO:0007669"/>
    <property type="project" value="UniProtKB-KW"/>
</dbReference>
<dbReference type="InterPro" id="IPR025799">
    <property type="entry name" value="Arg_MeTrfase"/>
</dbReference>
<organism evidence="3 4">
    <name type="scientific">Parasponia andersonii</name>
    <name type="common">Sponia andersonii</name>
    <dbReference type="NCBI Taxonomy" id="3476"/>
    <lineage>
        <taxon>Eukaryota</taxon>
        <taxon>Viridiplantae</taxon>
        <taxon>Streptophyta</taxon>
        <taxon>Embryophyta</taxon>
        <taxon>Tracheophyta</taxon>
        <taxon>Spermatophyta</taxon>
        <taxon>Magnoliopsida</taxon>
        <taxon>eudicotyledons</taxon>
        <taxon>Gunneridae</taxon>
        <taxon>Pentapetalae</taxon>
        <taxon>rosids</taxon>
        <taxon>fabids</taxon>
        <taxon>Rosales</taxon>
        <taxon>Cannabaceae</taxon>
        <taxon>Parasponia</taxon>
    </lineage>
</organism>
<reference evidence="4" key="1">
    <citation type="submission" date="2016-06" db="EMBL/GenBank/DDBJ databases">
        <title>Parallel loss of symbiosis genes in relatives of nitrogen-fixing non-legume Parasponia.</title>
        <authorList>
            <person name="Van Velzen R."/>
            <person name="Holmer R."/>
            <person name="Bu F."/>
            <person name="Rutten L."/>
            <person name="Van Zeijl A."/>
            <person name="Liu W."/>
            <person name="Santuari L."/>
            <person name="Cao Q."/>
            <person name="Sharma T."/>
            <person name="Shen D."/>
            <person name="Roswanjaya Y."/>
            <person name="Wardhani T."/>
            <person name="Kalhor M.S."/>
            <person name="Jansen J."/>
            <person name="Van den Hoogen J."/>
            <person name="Gungor B."/>
            <person name="Hartog M."/>
            <person name="Hontelez J."/>
            <person name="Verver J."/>
            <person name="Yang W.-C."/>
            <person name="Schijlen E."/>
            <person name="Repin R."/>
            <person name="Schilthuizen M."/>
            <person name="Schranz E."/>
            <person name="Heidstra R."/>
            <person name="Miyata K."/>
            <person name="Fedorova E."/>
            <person name="Kohlen W."/>
            <person name="Bisseling T."/>
            <person name="Smit S."/>
            <person name="Geurts R."/>
        </authorList>
    </citation>
    <scope>NUCLEOTIDE SEQUENCE [LARGE SCALE GENOMIC DNA]</scope>
    <source>
        <strain evidence="4">cv. WU1-14</strain>
    </source>
</reference>
<keyword evidence="1 2" id="KW-0949">S-adenosyl-L-methionine</keyword>
<comment type="caution">
    <text evidence="3">The sequence shown here is derived from an EMBL/GenBank/DDBJ whole genome shotgun (WGS) entry which is preliminary data.</text>
</comment>
<dbReference type="Gene3D" id="3.40.50.150">
    <property type="entry name" value="Vaccinia Virus protein VP39"/>
    <property type="match status" value="1"/>
</dbReference>
<gene>
    <name evidence="3" type="ORF">PanWU01x14_295510</name>
</gene>
<dbReference type="InterPro" id="IPR029063">
    <property type="entry name" value="SAM-dependent_MTases_sf"/>
</dbReference>
<evidence type="ECO:0000256" key="1">
    <source>
        <dbReference type="ARBA" id="ARBA00022691"/>
    </source>
</evidence>
<accession>A0A2P5AVS9</accession>
<keyword evidence="4" id="KW-1185">Reference proteome</keyword>
<dbReference type="SUPFAM" id="SSF53335">
    <property type="entry name" value="S-adenosyl-L-methionine-dependent methyltransferases"/>
    <property type="match status" value="1"/>
</dbReference>
<keyword evidence="2 3" id="KW-0489">Methyltransferase</keyword>
<evidence type="ECO:0000313" key="3">
    <source>
        <dbReference type="EMBL" id="PON40646.1"/>
    </source>
</evidence>
<dbReference type="GO" id="GO:0016274">
    <property type="term" value="F:protein-arginine N-methyltransferase activity"/>
    <property type="evidence" value="ECO:0007669"/>
    <property type="project" value="InterPro"/>
</dbReference>